<dbReference type="RefSeq" id="WP_073102853.1">
    <property type="nucleotide sequence ID" value="NZ_FQXE01000004.1"/>
</dbReference>
<feature type="domain" description="Spore coat protein U/FanG" evidence="2">
    <location>
        <begin position="14"/>
        <end position="138"/>
    </location>
</feature>
<dbReference type="PANTHER" id="PTHR37089:SF3">
    <property type="entry name" value="EXPORTED PROTEIN"/>
    <property type="match status" value="1"/>
</dbReference>
<keyword evidence="4" id="KW-1185">Reference proteome</keyword>
<reference evidence="3 4" key="1">
    <citation type="submission" date="2016-11" db="EMBL/GenBank/DDBJ databases">
        <authorList>
            <person name="Jaros S."/>
            <person name="Januszkiewicz K."/>
            <person name="Wedrychowicz H."/>
        </authorList>
    </citation>
    <scope>NUCLEOTIDE SEQUENCE [LARGE SCALE GENOMIC DNA]</scope>
    <source>
        <strain evidence="3 4">CGMCC 1.10190</strain>
    </source>
</reference>
<name>A0A1M5UZJ9_9BURK</name>
<dbReference type="OrthoDB" id="8751277at2"/>
<organism evidence="3 4">
    <name type="scientific">Pollutimonas bauzanensis</name>
    <dbReference type="NCBI Taxonomy" id="658167"/>
    <lineage>
        <taxon>Bacteria</taxon>
        <taxon>Pseudomonadati</taxon>
        <taxon>Pseudomonadota</taxon>
        <taxon>Betaproteobacteria</taxon>
        <taxon>Burkholderiales</taxon>
        <taxon>Alcaligenaceae</taxon>
        <taxon>Pollutimonas</taxon>
    </lineage>
</organism>
<gene>
    <name evidence="3" type="ORF">SAMN04488135_104174</name>
</gene>
<dbReference type="Pfam" id="PF05229">
    <property type="entry name" value="SCPU"/>
    <property type="match status" value="1"/>
</dbReference>
<keyword evidence="1" id="KW-0732">Signal</keyword>
<proteinExistence type="predicted"/>
<keyword evidence="3" id="KW-0946">Virion</keyword>
<evidence type="ECO:0000256" key="1">
    <source>
        <dbReference type="SAM" id="SignalP"/>
    </source>
</evidence>
<dbReference type="AlphaFoldDB" id="A0A1M5UZJ9"/>
<dbReference type="InterPro" id="IPR007893">
    <property type="entry name" value="Spore_coat_U/FanG"/>
</dbReference>
<evidence type="ECO:0000259" key="2">
    <source>
        <dbReference type="Pfam" id="PF05229"/>
    </source>
</evidence>
<protein>
    <submittedName>
        <fullName evidence="3">Spore Coat Protein U domain-containing protein</fullName>
    </submittedName>
</protein>
<dbReference type="Proteomes" id="UP000184226">
    <property type="component" value="Unassembled WGS sequence"/>
</dbReference>
<keyword evidence="3" id="KW-0167">Capsid protein</keyword>
<feature type="signal peptide" evidence="1">
    <location>
        <begin position="1"/>
        <end position="18"/>
    </location>
</feature>
<evidence type="ECO:0000313" key="3">
    <source>
        <dbReference type="EMBL" id="SHH68422.1"/>
    </source>
</evidence>
<evidence type="ECO:0000313" key="4">
    <source>
        <dbReference type="Proteomes" id="UP000184226"/>
    </source>
</evidence>
<dbReference type="InterPro" id="IPR053167">
    <property type="entry name" value="Spore_coat_component"/>
</dbReference>
<sequence>MRIFAAIMLAMMAQQAWAQCNVTAQSINFGNYTQFSPAHTDSAGNIGVTCDAAASFSIALSTGAGTYAARIMTNSEGHVLRYNLYLDAGRNVVWGDGVGGASSIASGNGTSANYTVYGRIPAGQNAYAGNYGDSIIVTLNF</sequence>
<dbReference type="EMBL" id="FQXE01000004">
    <property type="protein sequence ID" value="SHH68422.1"/>
    <property type="molecule type" value="Genomic_DNA"/>
</dbReference>
<accession>A0A1M5UZJ9</accession>
<feature type="chain" id="PRO_5012274211" evidence="1">
    <location>
        <begin position="19"/>
        <end position="141"/>
    </location>
</feature>
<dbReference type="SMART" id="SM00972">
    <property type="entry name" value="SCPU"/>
    <property type="match status" value="1"/>
</dbReference>
<dbReference type="STRING" id="658167.SAMN04488135_104174"/>
<dbReference type="PANTHER" id="PTHR37089">
    <property type="entry name" value="PROTEIN U-RELATED"/>
    <property type="match status" value="1"/>
</dbReference>